<evidence type="ECO:0000313" key="9">
    <source>
        <dbReference type="EMBL" id="KAJ8038453.1"/>
    </source>
</evidence>
<dbReference type="PROSITE" id="PS50089">
    <property type="entry name" value="ZF_RING_2"/>
    <property type="match status" value="1"/>
</dbReference>
<dbReference type="Gene3D" id="2.60.40.10">
    <property type="entry name" value="Immunoglobulins"/>
    <property type="match status" value="1"/>
</dbReference>
<dbReference type="SUPFAM" id="SSF57850">
    <property type="entry name" value="RING/U-box"/>
    <property type="match status" value="1"/>
</dbReference>
<keyword evidence="2" id="KW-0677">Repeat</keyword>
<dbReference type="InterPro" id="IPR014756">
    <property type="entry name" value="Ig_E-set"/>
</dbReference>
<dbReference type="GO" id="GO:0008270">
    <property type="term" value="F:zinc ion binding"/>
    <property type="evidence" value="ECO:0007669"/>
    <property type="project" value="UniProtKB-KW"/>
</dbReference>
<dbReference type="Gene3D" id="3.30.40.10">
    <property type="entry name" value="Zinc/RING finger domain, C3HC4 (zinc finger)"/>
    <property type="match status" value="1"/>
</dbReference>
<keyword evidence="1" id="KW-0479">Metal-binding</keyword>
<dbReference type="InterPro" id="IPR027370">
    <property type="entry name" value="Znf-RING_euk"/>
</dbReference>
<dbReference type="GO" id="GO:0061630">
    <property type="term" value="F:ubiquitin protein ligase activity"/>
    <property type="evidence" value="ECO:0007669"/>
    <property type="project" value="TreeGrafter"/>
</dbReference>
<organism evidence="9 10">
    <name type="scientific">Holothuria leucospilota</name>
    <name type="common">Black long sea cucumber</name>
    <name type="synonym">Mertensiothuria leucospilota</name>
    <dbReference type="NCBI Taxonomy" id="206669"/>
    <lineage>
        <taxon>Eukaryota</taxon>
        <taxon>Metazoa</taxon>
        <taxon>Echinodermata</taxon>
        <taxon>Eleutherozoa</taxon>
        <taxon>Echinozoa</taxon>
        <taxon>Holothuroidea</taxon>
        <taxon>Aspidochirotacea</taxon>
        <taxon>Aspidochirotida</taxon>
        <taxon>Holothuriidae</taxon>
        <taxon>Holothuria</taxon>
    </lineage>
</organism>
<evidence type="ECO:0000256" key="1">
    <source>
        <dbReference type="ARBA" id="ARBA00022723"/>
    </source>
</evidence>
<name>A0A9Q1C579_HOLLE</name>
<dbReference type="PANTHER" id="PTHR24104">
    <property type="entry name" value="E3 UBIQUITIN-PROTEIN LIGASE NHLRC1-RELATED"/>
    <property type="match status" value="1"/>
</dbReference>
<evidence type="ECO:0000256" key="6">
    <source>
        <dbReference type="PROSITE-ProRule" id="PRU00175"/>
    </source>
</evidence>
<dbReference type="PROSITE" id="PS00518">
    <property type="entry name" value="ZF_RING_1"/>
    <property type="match status" value="1"/>
</dbReference>
<dbReference type="InterPro" id="IPR050952">
    <property type="entry name" value="TRIM-NHL_E3_ligases"/>
</dbReference>
<evidence type="ECO:0000256" key="7">
    <source>
        <dbReference type="PROSITE-ProRule" id="PRU00504"/>
    </source>
</evidence>
<dbReference type="InterPro" id="IPR011042">
    <property type="entry name" value="6-blade_b-propeller_TolB-like"/>
</dbReference>
<dbReference type="Proteomes" id="UP001152320">
    <property type="component" value="Chromosome 7"/>
</dbReference>
<dbReference type="InterPro" id="IPR017907">
    <property type="entry name" value="Znf_RING_CS"/>
</dbReference>
<dbReference type="AlphaFoldDB" id="A0A9Q1C579"/>
<reference evidence="9" key="1">
    <citation type="submission" date="2021-10" db="EMBL/GenBank/DDBJ databases">
        <title>Tropical sea cucumber genome reveals ecological adaptation and Cuvierian tubules defense mechanism.</title>
        <authorList>
            <person name="Chen T."/>
        </authorList>
    </citation>
    <scope>NUCLEOTIDE SEQUENCE</scope>
    <source>
        <strain evidence="9">Nanhai2018</strain>
        <tissue evidence="9">Muscle</tissue>
    </source>
</reference>
<dbReference type="PROSITE" id="PS50194">
    <property type="entry name" value="FILAMIN_REPEAT"/>
    <property type="match status" value="1"/>
</dbReference>
<dbReference type="InterPro" id="IPR013083">
    <property type="entry name" value="Znf_RING/FYVE/PHD"/>
</dbReference>
<gene>
    <name evidence="9" type="ORF">HOLleu_15884</name>
</gene>
<feature type="repeat" description="Filamin" evidence="5">
    <location>
        <begin position="102"/>
        <end position="209"/>
    </location>
</feature>
<accession>A0A9Q1C579</accession>
<dbReference type="InterPro" id="IPR017868">
    <property type="entry name" value="Filamin/ABP280_repeat-like"/>
</dbReference>
<keyword evidence="10" id="KW-1185">Reference proteome</keyword>
<evidence type="ECO:0000256" key="4">
    <source>
        <dbReference type="ARBA" id="ARBA00022833"/>
    </source>
</evidence>
<dbReference type="CDD" id="cd05819">
    <property type="entry name" value="NHL"/>
    <property type="match status" value="1"/>
</dbReference>
<evidence type="ECO:0000256" key="3">
    <source>
        <dbReference type="ARBA" id="ARBA00022771"/>
    </source>
</evidence>
<keyword evidence="4" id="KW-0862">Zinc</keyword>
<feature type="domain" description="RING-type" evidence="8">
    <location>
        <begin position="18"/>
        <end position="61"/>
    </location>
</feature>
<dbReference type="InterPro" id="IPR001258">
    <property type="entry name" value="NHL_repeat"/>
</dbReference>
<evidence type="ECO:0000256" key="2">
    <source>
        <dbReference type="ARBA" id="ARBA00022737"/>
    </source>
</evidence>
<evidence type="ECO:0000259" key="8">
    <source>
        <dbReference type="PROSITE" id="PS50089"/>
    </source>
</evidence>
<dbReference type="GO" id="GO:0000209">
    <property type="term" value="P:protein polyubiquitination"/>
    <property type="evidence" value="ECO:0007669"/>
    <property type="project" value="TreeGrafter"/>
</dbReference>
<proteinExistence type="predicted"/>
<dbReference type="PANTHER" id="PTHR24104:SF57">
    <property type="entry name" value="BEE-MILK PROTEIN"/>
    <property type="match status" value="1"/>
</dbReference>
<sequence length="506" mass="56336">MALSRSKSIENLQTNVCCSICHEPWTRPKTLPCDHIFCEECLEELIRKSASGKIFRCPLCRKVHLVPSEGVRASWTTSRALENLADGFRSIKSSSSVSQLSTPDADPEKSFIRKSPSRKVVIGQMYSMNVQLCDEDGNQISAQPGRYDIKAYVDLKPTPLGYERQELEPTMTKQGKVFIEFKAQTCGVHELTIHLENRSIKGSPLVISVVPRGIFGCEVRGPLQGPCDVVSYQGNFLVADVKARAVYLVDQTGQELLSLKVPKTMARDFFPNAITTFQQKIFVADVNHRCIHVYDNLYNFPKQFGDQHLQRPTGIAVSIGSGDIFIVDNERKLVVVFNQDYRYIKTINYQARNREDALCNPQMAVMNSSGDQLYIADQGERGTENYIKVINVIDDKLERKICVRVGKNQARPNGIDIDSNGNVYVSVCFQEFVKRQGDGKPEKPPRVSGGINVYSSVGQYLGHFGAELERPNGLVILPASATSASIAYVADSYGRSPKGSLKGFIM</sequence>
<comment type="caution">
    <text evidence="9">The sequence shown here is derived from an EMBL/GenBank/DDBJ whole genome shotgun (WGS) entry which is preliminary data.</text>
</comment>
<dbReference type="PROSITE" id="PS51125">
    <property type="entry name" value="NHL"/>
    <property type="match status" value="1"/>
</dbReference>
<feature type="repeat" description="NHL" evidence="7">
    <location>
        <begin position="304"/>
        <end position="340"/>
    </location>
</feature>
<keyword evidence="3 6" id="KW-0863">Zinc-finger</keyword>
<dbReference type="Pfam" id="PF01436">
    <property type="entry name" value="NHL"/>
    <property type="match status" value="1"/>
</dbReference>
<dbReference type="GO" id="GO:0043161">
    <property type="term" value="P:proteasome-mediated ubiquitin-dependent protein catabolic process"/>
    <property type="evidence" value="ECO:0007669"/>
    <property type="project" value="TreeGrafter"/>
</dbReference>
<evidence type="ECO:0000256" key="5">
    <source>
        <dbReference type="PROSITE-ProRule" id="PRU00087"/>
    </source>
</evidence>
<dbReference type="Pfam" id="PF13445">
    <property type="entry name" value="zf-RING_UBOX"/>
    <property type="match status" value="1"/>
</dbReference>
<dbReference type="SUPFAM" id="SSF101898">
    <property type="entry name" value="NHL repeat"/>
    <property type="match status" value="1"/>
</dbReference>
<protein>
    <submittedName>
        <fullName evidence="9">Tripartite motif-containing protein 2</fullName>
    </submittedName>
</protein>
<dbReference type="InterPro" id="IPR013783">
    <property type="entry name" value="Ig-like_fold"/>
</dbReference>
<dbReference type="SMART" id="SM00184">
    <property type="entry name" value="RING"/>
    <property type="match status" value="1"/>
</dbReference>
<evidence type="ECO:0000313" key="10">
    <source>
        <dbReference type="Proteomes" id="UP001152320"/>
    </source>
</evidence>
<dbReference type="SUPFAM" id="SSF81296">
    <property type="entry name" value="E set domains"/>
    <property type="match status" value="1"/>
</dbReference>
<dbReference type="Gene3D" id="2.120.10.30">
    <property type="entry name" value="TolB, C-terminal domain"/>
    <property type="match status" value="1"/>
</dbReference>
<dbReference type="InterPro" id="IPR001841">
    <property type="entry name" value="Znf_RING"/>
</dbReference>
<dbReference type="OrthoDB" id="6105938at2759"/>
<dbReference type="EMBL" id="JAIZAY010000007">
    <property type="protein sequence ID" value="KAJ8038453.1"/>
    <property type="molecule type" value="Genomic_DNA"/>
</dbReference>